<dbReference type="Gramene" id="MELO3C030403.2.1">
    <property type="protein sequence ID" value="MELO3C030403.2.1"/>
    <property type="gene ID" value="MELO3C030403.2"/>
</dbReference>
<dbReference type="Gene3D" id="1.10.10.10">
    <property type="entry name" value="Winged helix-like DNA-binding domain superfamily/Winged helix DNA-binding domain"/>
    <property type="match status" value="1"/>
</dbReference>
<reference evidence="1" key="1">
    <citation type="submission" date="2023-03" db="UniProtKB">
        <authorList>
            <consortium name="EnsemblPlants"/>
        </authorList>
    </citation>
    <scope>IDENTIFICATION</scope>
</reference>
<dbReference type="GO" id="GO:0098542">
    <property type="term" value="P:defense response to other organism"/>
    <property type="evidence" value="ECO:0007669"/>
    <property type="project" value="TreeGrafter"/>
</dbReference>
<dbReference type="InterPro" id="IPR044974">
    <property type="entry name" value="Disease_R_plants"/>
</dbReference>
<name>A0A9I9E983_CUCME</name>
<protein>
    <submittedName>
        <fullName evidence="1">Uncharacterized protein</fullName>
    </submittedName>
</protein>
<proteinExistence type="predicted"/>
<dbReference type="InterPro" id="IPR027417">
    <property type="entry name" value="P-loop_NTPase"/>
</dbReference>
<dbReference type="Gene3D" id="1.10.8.430">
    <property type="entry name" value="Helical domain of apoptotic protease-activating factors"/>
    <property type="match status" value="1"/>
</dbReference>
<accession>A0A9I9E983</accession>
<organism evidence="1">
    <name type="scientific">Cucumis melo</name>
    <name type="common">Muskmelon</name>
    <dbReference type="NCBI Taxonomy" id="3656"/>
    <lineage>
        <taxon>Eukaryota</taxon>
        <taxon>Viridiplantae</taxon>
        <taxon>Streptophyta</taxon>
        <taxon>Embryophyta</taxon>
        <taxon>Tracheophyta</taxon>
        <taxon>Spermatophyta</taxon>
        <taxon>Magnoliopsida</taxon>
        <taxon>eudicotyledons</taxon>
        <taxon>Gunneridae</taxon>
        <taxon>Pentapetalae</taxon>
        <taxon>rosids</taxon>
        <taxon>fabids</taxon>
        <taxon>Cucurbitales</taxon>
        <taxon>Cucurbitaceae</taxon>
        <taxon>Benincaseae</taxon>
        <taxon>Cucumis</taxon>
    </lineage>
</organism>
<dbReference type="SUPFAM" id="SSF52540">
    <property type="entry name" value="P-loop containing nucleoside triphosphate hydrolases"/>
    <property type="match status" value="1"/>
</dbReference>
<dbReference type="InterPro" id="IPR042197">
    <property type="entry name" value="Apaf_helical"/>
</dbReference>
<dbReference type="PANTHER" id="PTHR23155:SF1211">
    <property type="entry name" value="OS09G0313500 PROTEIN"/>
    <property type="match status" value="1"/>
</dbReference>
<dbReference type="InterPro" id="IPR036388">
    <property type="entry name" value="WH-like_DNA-bd_sf"/>
</dbReference>
<sequence length="109" mass="12738">MLENSKLVVIRKEIVAKLKGSPLAIGIIGRYLYSKKSEKDWLSFKDNELDTIMQHENEMESIPKISFNHLSSNLKQFFIYCALFPKDCEIQKDEFDKTIDVTRLYSTTK</sequence>
<dbReference type="PANTHER" id="PTHR23155">
    <property type="entry name" value="DISEASE RESISTANCE PROTEIN RP"/>
    <property type="match status" value="1"/>
</dbReference>
<dbReference type="EnsemblPlants" id="MELO3C030403.2.1">
    <property type="protein sequence ID" value="MELO3C030403.2.1"/>
    <property type="gene ID" value="MELO3C030403.2"/>
</dbReference>
<dbReference type="AlphaFoldDB" id="A0A9I9E983"/>
<evidence type="ECO:0000313" key="1">
    <source>
        <dbReference type="EnsemblPlants" id="MELO3C030403.2.1"/>
    </source>
</evidence>